<reference evidence="3" key="2">
    <citation type="submission" date="2025-08" db="UniProtKB">
        <authorList>
            <consortium name="Ensembl"/>
        </authorList>
    </citation>
    <scope>IDENTIFICATION</scope>
</reference>
<feature type="region of interest" description="Disordered" evidence="1">
    <location>
        <begin position="61"/>
        <end position="91"/>
    </location>
</feature>
<dbReference type="GeneTree" id="ENSGT00940000163895"/>
<dbReference type="AlphaFoldDB" id="A0A8C6PJP1"/>
<dbReference type="CDD" id="cd01650">
    <property type="entry name" value="RT_nLTR_like"/>
    <property type="match status" value="1"/>
</dbReference>
<dbReference type="InterPro" id="IPR005135">
    <property type="entry name" value="Endo/exonuclease/phosphatase"/>
</dbReference>
<dbReference type="Proteomes" id="UP000694548">
    <property type="component" value="Chromosome sgr09"/>
</dbReference>
<dbReference type="GO" id="GO:0003824">
    <property type="term" value="F:catalytic activity"/>
    <property type="evidence" value="ECO:0007669"/>
    <property type="project" value="InterPro"/>
</dbReference>
<dbReference type="PANTHER" id="PTHR19446">
    <property type="entry name" value="REVERSE TRANSCRIPTASES"/>
    <property type="match status" value="1"/>
</dbReference>
<reference evidence="3" key="3">
    <citation type="submission" date="2025-09" db="UniProtKB">
        <authorList>
            <consortium name="Ensembl"/>
        </authorList>
    </citation>
    <scope>IDENTIFICATION</scope>
</reference>
<organism evidence="3 4">
    <name type="scientific">Nothobranchius furzeri</name>
    <name type="common">Turquoise killifish</name>
    <dbReference type="NCBI Taxonomy" id="105023"/>
    <lineage>
        <taxon>Eukaryota</taxon>
        <taxon>Metazoa</taxon>
        <taxon>Chordata</taxon>
        <taxon>Craniata</taxon>
        <taxon>Vertebrata</taxon>
        <taxon>Euteleostomi</taxon>
        <taxon>Actinopterygii</taxon>
        <taxon>Neopterygii</taxon>
        <taxon>Teleostei</taxon>
        <taxon>Neoteleostei</taxon>
        <taxon>Acanthomorphata</taxon>
        <taxon>Ovalentaria</taxon>
        <taxon>Atherinomorphae</taxon>
        <taxon>Cyprinodontiformes</taxon>
        <taxon>Nothobranchiidae</taxon>
        <taxon>Nothobranchius</taxon>
    </lineage>
</organism>
<evidence type="ECO:0000256" key="1">
    <source>
        <dbReference type="SAM" id="MobiDB-lite"/>
    </source>
</evidence>
<dbReference type="InterPro" id="IPR036691">
    <property type="entry name" value="Endo/exonu/phosph_ase_sf"/>
</dbReference>
<feature type="domain" description="Endonuclease/exonuclease/phosphatase" evidence="2">
    <location>
        <begin position="101"/>
        <end position="325"/>
    </location>
</feature>
<evidence type="ECO:0000313" key="3">
    <source>
        <dbReference type="Ensembl" id="ENSNFUP00015044857.1"/>
    </source>
</evidence>
<dbReference type="Gene3D" id="3.60.10.10">
    <property type="entry name" value="Endonuclease/exonuclease/phosphatase"/>
    <property type="match status" value="1"/>
</dbReference>
<proteinExistence type="predicted"/>
<protein>
    <recommendedName>
        <fullName evidence="2">Endonuclease/exonuclease/phosphatase domain-containing protein</fullName>
    </recommendedName>
</protein>
<dbReference type="Ensembl" id="ENSNFUT00015046807.1">
    <property type="protein sequence ID" value="ENSNFUP00015044857.1"/>
    <property type="gene ID" value="ENSNFUG00015021323.1"/>
</dbReference>
<dbReference type="SUPFAM" id="SSF56219">
    <property type="entry name" value="DNase I-like"/>
    <property type="match status" value="1"/>
</dbReference>
<dbReference type="CDD" id="cd09076">
    <property type="entry name" value="L1-EN"/>
    <property type="match status" value="1"/>
</dbReference>
<evidence type="ECO:0000313" key="4">
    <source>
        <dbReference type="Proteomes" id="UP000694548"/>
    </source>
</evidence>
<keyword evidence="4" id="KW-1185">Reference proteome</keyword>
<dbReference type="Pfam" id="PF03372">
    <property type="entry name" value="Exo_endo_phos"/>
    <property type="match status" value="1"/>
</dbReference>
<reference evidence="3" key="1">
    <citation type="submission" date="2014-08" db="EMBL/GenBank/DDBJ databases">
        <authorList>
            <person name="Senf B."/>
            <person name="Petzold A."/>
            <person name="Downie B.R."/>
            <person name="Koch P."/>
            <person name="Platzer M."/>
        </authorList>
    </citation>
    <scope>NUCLEOTIDE SEQUENCE [LARGE SCALE GENOMIC DNA]</scope>
    <source>
        <strain evidence="3">GRZ</strain>
    </source>
</reference>
<feature type="region of interest" description="Disordered" evidence="1">
    <location>
        <begin position="1"/>
        <end position="35"/>
    </location>
</feature>
<accession>A0A8C6PJP1</accession>
<feature type="compositionally biased region" description="Polar residues" evidence="1">
    <location>
        <begin position="1"/>
        <end position="13"/>
    </location>
</feature>
<sequence length="720" mass="79721">MTNWSFMDIQSRSRITRPGGLPGSHPGARPGVGAREQVSGGRAFAHGAWPGPARTRYMGSSNCGPTTRRRNMKGPVQCGSGGRPRREPWRSDPRTRKLVFGTWNVTSLAGKEQELLAEVERYRLDIVGLTSTHSIGSGTQVLERGWTLSFAGVALGGRRRAGVGFLLAPRLSACVLGFTPGDERVASLGLQVGEWVPTVVCAYGPNISSEYPSFLESLGRVVDSAPSGDSIVLLGNFNAHVGNDSMTWRGVIGRNGPPDLNSSGVSLLDFCASRSLAITNPMFEDKDAHRYTWYQGSLGCRLMIDFVVVSSDLRPYVLDTRVKRGAELSTDHHLVVIWIRWQGKMPCRPGRPKRIVRVCWERLAEEPVKTDFNSHLRQSFDRLPRAVGDIDSEWALFHSAIVEVDVASCGRKVASASCGGNPQTRWWTPEVRGAVRLKKEAYRAWLVCGSPEAADRYRKRGAAVAVAEAKSRAWEKFGEAMEKHYRSAPKRFWQTIWRLRRGRQQLAHTVCSGDGELLTSNGAIVGRWKEYFEELLNPTYAHSEEEPELGDLGIDCPISGAEVAEVVKQLHSIGAPGADEIRPGHLKAMDVVGLLWLTHLCNIAWPSRAVPVEWETGVVVPIFKKGDLRVCSNFRGFTLLSLPGKVYSKVLERRVQSIVESQIEEEQCGFSPCRGTVDQLYTLARVMEGAWGFAQPIHMCFVDLEKAYDHFPRGTLWGTL</sequence>
<name>A0A8C6PJP1_NOTFU</name>
<evidence type="ECO:0000259" key="2">
    <source>
        <dbReference type="Pfam" id="PF03372"/>
    </source>
</evidence>